<feature type="chain" id="PRO_5001587351" description="Fungal lipase-type domain-containing protein" evidence="5">
    <location>
        <begin position="25"/>
        <end position="308"/>
    </location>
</feature>
<proteinExistence type="inferred from homology"/>
<comment type="catalytic activity">
    <reaction evidence="4">
        <text>a monoacylglycerol + H2O = glycerol + a fatty acid + H(+)</text>
        <dbReference type="Rhea" id="RHEA:15245"/>
        <dbReference type="ChEBI" id="CHEBI:15377"/>
        <dbReference type="ChEBI" id="CHEBI:15378"/>
        <dbReference type="ChEBI" id="CHEBI:17408"/>
        <dbReference type="ChEBI" id="CHEBI:17754"/>
        <dbReference type="ChEBI" id="CHEBI:28868"/>
    </reaction>
</comment>
<evidence type="ECO:0000256" key="5">
    <source>
        <dbReference type="SAM" id="SignalP"/>
    </source>
</evidence>
<dbReference type="Gene3D" id="3.40.50.1820">
    <property type="entry name" value="alpha/beta hydrolase"/>
    <property type="match status" value="1"/>
</dbReference>
<keyword evidence="8" id="KW-1185">Reference proteome</keyword>
<sequence>MLTSRRPWFSVALVGLAFTYLVSAAPARNDVQFSPRQEITTLATSKIASYTPFTYYASAGYCAASATSSWSCGANCAANPQFKPVAAGGDGDSVQYWFVGYDPSLKSVIVSHQGTNPKEIEPLVTDGDAELTALDSALFPGLSSSIEVHEGFADAQANTAASVLQAVQKAMNMYGTKNVALTGHSLGAAISLLDAIYIPLHIPSAKVTFIGYGLPRVGNQAFANYVDSQPISVTHINNKEDFIPIMPGQFLGYHHPSGEVHIQDSGAWMACPGQDNPSTECIVGDVPEIWDGSESDHDGPYNGITMGC</sequence>
<dbReference type="EMBL" id="CCBP010000026">
    <property type="protein sequence ID" value="CDO68819.1"/>
    <property type="molecule type" value="Genomic_DNA"/>
</dbReference>
<dbReference type="CDD" id="cd00519">
    <property type="entry name" value="Lipase_3"/>
    <property type="match status" value="1"/>
</dbReference>
<comment type="similarity">
    <text evidence="2">Belongs to the AB hydrolase superfamily. Lipase family. Class 3 subfamily.</text>
</comment>
<dbReference type="Pfam" id="PF01764">
    <property type="entry name" value="Lipase_3"/>
    <property type="match status" value="1"/>
</dbReference>
<keyword evidence="1" id="KW-1015">Disulfide bond</keyword>
<comment type="caution">
    <text evidence="7">The sequence shown here is derived from an EMBL/GenBank/DDBJ whole genome shotgun (WGS) entry which is preliminary data.</text>
</comment>
<reference evidence="7" key="1">
    <citation type="submission" date="2014-01" db="EMBL/GenBank/DDBJ databases">
        <title>The genome of the white-rot fungus Pycnoporus cinnabarinus: a basidiomycete model with a versatile arsenal for lignocellulosic biomass breakdown.</title>
        <authorList>
            <person name="Levasseur A."/>
            <person name="Lomascolo A."/>
            <person name="Ruiz-Duenas F.J."/>
            <person name="Uzan E."/>
            <person name="Piumi F."/>
            <person name="Kues U."/>
            <person name="Ram A.F.J."/>
            <person name="Murat C."/>
            <person name="Haon M."/>
            <person name="Benoit I."/>
            <person name="Arfi Y."/>
            <person name="Chevret D."/>
            <person name="Drula E."/>
            <person name="Kwon M.J."/>
            <person name="Gouret P."/>
            <person name="Lesage-Meessen L."/>
            <person name="Lombard V."/>
            <person name="Mariette J."/>
            <person name="Noirot C."/>
            <person name="Park J."/>
            <person name="Patyshakuliyeva A."/>
            <person name="Wieneger R.A.B."/>
            <person name="Wosten H.A.B."/>
            <person name="Martin F."/>
            <person name="Coutinho P.M."/>
            <person name="de Vries R."/>
            <person name="Martinez A.T."/>
            <person name="Klopp C."/>
            <person name="Pontarotti P."/>
            <person name="Henrissat B."/>
            <person name="Record E."/>
        </authorList>
    </citation>
    <scope>NUCLEOTIDE SEQUENCE [LARGE SCALE GENOMIC DNA]</scope>
    <source>
        <strain evidence="7">BRFM137</strain>
    </source>
</reference>
<feature type="signal peptide" evidence="5">
    <location>
        <begin position="1"/>
        <end position="24"/>
    </location>
</feature>
<protein>
    <recommendedName>
        <fullName evidence="6">Fungal lipase-type domain-containing protein</fullName>
    </recommendedName>
</protein>
<evidence type="ECO:0000256" key="4">
    <source>
        <dbReference type="ARBA" id="ARBA00048461"/>
    </source>
</evidence>
<keyword evidence="5" id="KW-0732">Signal</keyword>
<dbReference type="AlphaFoldDB" id="A0A060S990"/>
<evidence type="ECO:0000256" key="2">
    <source>
        <dbReference type="ARBA" id="ARBA00043996"/>
    </source>
</evidence>
<dbReference type="OrthoDB" id="426718at2759"/>
<name>A0A060S990_PYCCI</name>
<dbReference type="PANTHER" id="PTHR45856:SF25">
    <property type="entry name" value="FUNGAL LIPASE-LIKE DOMAIN-CONTAINING PROTEIN"/>
    <property type="match status" value="1"/>
</dbReference>
<dbReference type="OMA" id="IQNWIEN"/>
<dbReference type="InterPro" id="IPR051218">
    <property type="entry name" value="Sec_MonoDiacylglyc_Lipase"/>
</dbReference>
<dbReference type="InterPro" id="IPR002921">
    <property type="entry name" value="Fungal_lipase-type"/>
</dbReference>
<dbReference type="GO" id="GO:0006629">
    <property type="term" value="P:lipid metabolic process"/>
    <property type="evidence" value="ECO:0007669"/>
    <property type="project" value="InterPro"/>
</dbReference>
<organism evidence="7 8">
    <name type="scientific">Pycnoporus cinnabarinus</name>
    <name type="common">Cinnabar-red polypore</name>
    <name type="synonym">Trametes cinnabarina</name>
    <dbReference type="NCBI Taxonomy" id="5643"/>
    <lineage>
        <taxon>Eukaryota</taxon>
        <taxon>Fungi</taxon>
        <taxon>Dikarya</taxon>
        <taxon>Basidiomycota</taxon>
        <taxon>Agaricomycotina</taxon>
        <taxon>Agaricomycetes</taxon>
        <taxon>Polyporales</taxon>
        <taxon>Polyporaceae</taxon>
        <taxon>Trametes</taxon>
    </lineage>
</organism>
<dbReference type="STRING" id="5643.A0A060S990"/>
<accession>A0A060S990</accession>
<evidence type="ECO:0000313" key="7">
    <source>
        <dbReference type="EMBL" id="CDO68819.1"/>
    </source>
</evidence>
<feature type="domain" description="Fungal lipase-type" evidence="6">
    <location>
        <begin position="110"/>
        <end position="249"/>
    </location>
</feature>
<gene>
    <name evidence="7" type="ORF">BN946_scf184805.g28</name>
</gene>
<dbReference type="InterPro" id="IPR029058">
    <property type="entry name" value="AB_hydrolase_fold"/>
</dbReference>
<evidence type="ECO:0000256" key="1">
    <source>
        <dbReference type="ARBA" id="ARBA00023157"/>
    </source>
</evidence>
<comment type="catalytic activity">
    <reaction evidence="3">
        <text>a diacylglycerol + H2O = a monoacylglycerol + a fatty acid + H(+)</text>
        <dbReference type="Rhea" id="RHEA:32731"/>
        <dbReference type="ChEBI" id="CHEBI:15377"/>
        <dbReference type="ChEBI" id="CHEBI:15378"/>
        <dbReference type="ChEBI" id="CHEBI:17408"/>
        <dbReference type="ChEBI" id="CHEBI:18035"/>
        <dbReference type="ChEBI" id="CHEBI:28868"/>
    </reaction>
</comment>
<evidence type="ECO:0000313" key="8">
    <source>
        <dbReference type="Proteomes" id="UP000029665"/>
    </source>
</evidence>
<dbReference type="PANTHER" id="PTHR45856">
    <property type="entry name" value="ALPHA/BETA-HYDROLASES SUPERFAMILY PROTEIN"/>
    <property type="match status" value="1"/>
</dbReference>
<dbReference type="SUPFAM" id="SSF53474">
    <property type="entry name" value="alpha/beta-Hydrolases"/>
    <property type="match status" value="1"/>
</dbReference>
<dbReference type="HOGENOM" id="CLU_032957_9_1_1"/>
<evidence type="ECO:0000256" key="3">
    <source>
        <dbReference type="ARBA" id="ARBA00047591"/>
    </source>
</evidence>
<evidence type="ECO:0000259" key="6">
    <source>
        <dbReference type="Pfam" id="PF01764"/>
    </source>
</evidence>
<dbReference type="Proteomes" id="UP000029665">
    <property type="component" value="Unassembled WGS sequence"/>
</dbReference>